<dbReference type="GO" id="GO:0045892">
    <property type="term" value="P:negative regulation of DNA-templated transcription"/>
    <property type="evidence" value="ECO:0007669"/>
    <property type="project" value="TreeGrafter"/>
</dbReference>
<evidence type="ECO:0000259" key="5">
    <source>
        <dbReference type="PROSITE" id="PS51078"/>
    </source>
</evidence>
<keyword evidence="2" id="KW-0238">DNA-binding</keyword>
<dbReference type="Pfam" id="PF01614">
    <property type="entry name" value="IclR_C"/>
    <property type="match status" value="1"/>
</dbReference>
<evidence type="ECO:0000313" key="6">
    <source>
        <dbReference type="EMBL" id="QWK92457.1"/>
    </source>
</evidence>
<evidence type="ECO:0000256" key="1">
    <source>
        <dbReference type="ARBA" id="ARBA00023015"/>
    </source>
</evidence>
<feature type="domain" description="IclR-ED" evidence="5">
    <location>
        <begin position="65"/>
        <end position="253"/>
    </location>
</feature>
<dbReference type="SUPFAM" id="SSF55781">
    <property type="entry name" value="GAF domain-like"/>
    <property type="match status" value="1"/>
</dbReference>
<evidence type="ECO:0000256" key="3">
    <source>
        <dbReference type="ARBA" id="ARBA00023163"/>
    </source>
</evidence>
<dbReference type="GO" id="GO:0003700">
    <property type="term" value="F:DNA-binding transcription factor activity"/>
    <property type="evidence" value="ECO:0007669"/>
    <property type="project" value="TreeGrafter"/>
</dbReference>
<dbReference type="InterPro" id="IPR029016">
    <property type="entry name" value="GAF-like_dom_sf"/>
</dbReference>
<dbReference type="AlphaFoldDB" id="A0A975PAL1"/>
<dbReference type="InterPro" id="IPR036390">
    <property type="entry name" value="WH_DNA-bd_sf"/>
</dbReference>
<reference evidence="6" key="1">
    <citation type="submission" date="2021-06" db="EMBL/GenBank/DDBJ databases">
        <authorList>
            <person name="Lee C.-S."/>
            <person name="Jin L."/>
        </authorList>
    </citation>
    <scope>NUCLEOTIDE SEQUENCE</scope>
    <source>
        <strain evidence="6">Con5</strain>
        <plasmid evidence="6">p1</plasmid>
    </source>
</reference>
<keyword evidence="6" id="KW-0614">Plasmid</keyword>
<dbReference type="PANTHER" id="PTHR30136">
    <property type="entry name" value="HELIX-TURN-HELIX TRANSCRIPTIONAL REGULATOR, ICLR FAMILY"/>
    <property type="match status" value="1"/>
</dbReference>
<evidence type="ECO:0000256" key="2">
    <source>
        <dbReference type="ARBA" id="ARBA00023125"/>
    </source>
</evidence>
<dbReference type="PROSITE" id="PS51078">
    <property type="entry name" value="ICLR_ED"/>
    <property type="match status" value="1"/>
</dbReference>
<dbReference type="Pfam" id="PF09339">
    <property type="entry name" value="HTH_IclR"/>
    <property type="match status" value="1"/>
</dbReference>
<name>A0A975PAL1_9RHOB</name>
<sequence length="261" mass="26788">MTAAIDRTLAVLDLLCRHPAGLSVQAVAAQMGIAPSAAHRLLNDLLRADYVRQDPQSSDYALTIRLAAMGLSWLGRTGVLDVTQPVLDRLATTSAELVRLSVVDGDQLVWVAFAQGATAGLRYDPAREQGASASLAYSASGRAWAATLPADTAQRLIAAQGLTLPDGAADGTRQDMAQVVATLAHSRTAGHAEAVDCFLAGMAAIAVAIPAEGPAPGCLSIAGPAVRLTPARRAALLPALKAAAAEIGAMLPASGLFRGRR</sequence>
<evidence type="ECO:0000313" key="7">
    <source>
        <dbReference type="Proteomes" id="UP000679352"/>
    </source>
</evidence>
<dbReference type="SUPFAM" id="SSF46785">
    <property type="entry name" value="Winged helix' DNA-binding domain"/>
    <property type="match status" value="1"/>
</dbReference>
<dbReference type="KEGG" id="gfu:KM031_17315"/>
<keyword evidence="3" id="KW-0804">Transcription</keyword>
<evidence type="ECO:0000259" key="4">
    <source>
        <dbReference type="PROSITE" id="PS51077"/>
    </source>
</evidence>
<dbReference type="InterPro" id="IPR005471">
    <property type="entry name" value="Tscrpt_reg_IclR_N"/>
</dbReference>
<dbReference type="RefSeq" id="WP_215505253.1">
    <property type="nucleotide sequence ID" value="NZ_CP076362.1"/>
</dbReference>
<dbReference type="GO" id="GO:0003677">
    <property type="term" value="F:DNA binding"/>
    <property type="evidence" value="ECO:0007669"/>
    <property type="project" value="UniProtKB-KW"/>
</dbReference>
<keyword evidence="7" id="KW-1185">Reference proteome</keyword>
<dbReference type="EMBL" id="CP076362">
    <property type="protein sequence ID" value="QWK92457.1"/>
    <property type="molecule type" value="Genomic_DNA"/>
</dbReference>
<feature type="domain" description="HTH iclR-type" evidence="4">
    <location>
        <begin position="2"/>
        <end position="64"/>
    </location>
</feature>
<dbReference type="InterPro" id="IPR036388">
    <property type="entry name" value="WH-like_DNA-bd_sf"/>
</dbReference>
<geneLocation type="plasmid" evidence="6 7">
    <name>p1</name>
</geneLocation>
<dbReference type="PROSITE" id="PS51077">
    <property type="entry name" value="HTH_ICLR"/>
    <property type="match status" value="1"/>
</dbReference>
<dbReference type="InterPro" id="IPR014757">
    <property type="entry name" value="Tscrpt_reg_IclR_C"/>
</dbReference>
<gene>
    <name evidence="6" type="ORF">KM031_17315</name>
</gene>
<organism evidence="6 7">
    <name type="scientific">Gemmobacter fulvus</name>
    <dbReference type="NCBI Taxonomy" id="2840474"/>
    <lineage>
        <taxon>Bacteria</taxon>
        <taxon>Pseudomonadati</taxon>
        <taxon>Pseudomonadota</taxon>
        <taxon>Alphaproteobacteria</taxon>
        <taxon>Rhodobacterales</taxon>
        <taxon>Paracoccaceae</taxon>
        <taxon>Gemmobacter</taxon>
    </lineage>
</organism>
<accession>A0A975PAL1</accession>
<dbReference type="PANTHER" id="PTHR30136:SF35">
    <property type="entry name" value="HTH-TYPE TRANSCRIPTIONAL REGULATOR RV1719"/>
    <property type="match status" value="1"/>
</dbReference>
<protein>
    <submittedName>
        <fullName evidence="6">IclR family transcriptional regulator</fullName>
    </submittedName>
</protein>
<keyword evidence="1" id="KW-0805">Transcription regulation</keyword>
<dbReference type="Gene3D" id="1.10.10.10">
    <property type="entry name" value="Winged helix-like DNA-binding domain superfamily/Winged helix DNA-binding domain"/>
    <property type="match status" value="1"/>
</dbReference>
<dbReference type="InterPro" id="IPR050707">
    <property type="entry name" value="HTH_MetabolicPath_Reg"/>
</dbReference>
<dbReference type="SMART" id="SM00346">
    <property type="entry name" value="HTH_ICLR"/>
    <property type="match status" value="1"/>
</dbReference>
<dbReference type="Gene3D" id="3.30.450.40">
    <property type="match status" value="1"/>
</dbReference>
<proteinExistence type="predicted"/>
<dbReference type="Proteomes" id="UP000679352">
    <property type="component" value="Plasmid p1"/>
</dbReference>